<gene>
    <name evidence="6" type="primary">MSRA4</name>
    <name evidence="6" type="ORF">SO694_00131023</name>
</gene>
<dbReference type="Proteomes" id="UP001363151">
    <property type="component" value="Unassembled WGS sequence"/>
</dbReference>
<dbReference type="PANTHER" id="PTHR43774">
    <property type="entry name" value="PEPTIDE METHIONINE SULFOXIDE REDUCTASE"/>
    <property type="match status" value="1"/>
</dbReference>
<dbReference type="Gene3D" id="3.30.1060.10">
    <property type="entry name" value="Peptide methionine sulphoxide reductase MsrA"/>
    <property type="match status" value="1"/>
</dbReference>
<dbReference type="EC" id="1.8.4.11" evidence="2"/>
<evidence type="ECO:0000256" key="4">
    <source>
        <dbReference type="ARBA" id="ARBA00030643"/>
    </source>
</evidence>
<dbReference type="InterPro" id="IPR002569">
    <property type="entry name" value="Met_Sox_Rdtase_MsrA_dom"/>
</dbReference>
<sequence>MADGALLRLARLAPKGVARAYLCEMARSIALADRAPADAERILRRSLVAPSETVDDLRVIAECTRLRSWLRKDHMDRRYAAQPDVVRRGAAIPRAPVAPTLQELRQIFQLQQWDLANDDAAAEDARLRELQATVEASAAAASCEDLLELGGCSVVGRSEFNSYCENHEIYDFWTKDYVDGLAAHLAAARDARGVEVLEVVEVGAGDGRLSFFLRRALKKLGAERAVNVVATDSGQWRFAPRPRAYAEAGKPFPSTTHDGLAVATFGGGCFWGLQLAFDREPGVVDSVVGYTPRPRPSGRRADVCDETTGHTEAVLVKYSPEIVSFARLAAVLFDASSAIPRRSIASAATRPRTNYRTGMYCHSDAQLRDAEEAFDVEDRSWQSSGRKVVTEVKRARVFWPAEAVHQRAWRTAAASAGRSRRPGAARTRYALWVRGILRQHHQVDSMVNFGHGSMRMGRSKRHRSMGRSSQALTRSAAMLATAALLACATAFSPKTTHTLRSARRAGPTDDEPSLGVKGAWFAAELFGKAAALTKGAPAAPLSTAQPPRSVDEACKRLAADYEGADGPYFLTGIMDAACYDDDCEFADPFVSFKGRARFEENLANLGGFH</sequence>
<keyword evidence="3" id="KW-0560">Oxidoreductase</keyword>
<comment type="caution">
    <text evidence="6">The sequence shown here is derived from an EMBL/GenBank/DDBJ whole genome shotgun (WGS) entry which is preliminary data.</text>
</comment>
<dbReference type="Pfam" id="PF01625">
    <property type="entry name" value="PMSR"/>
    <property type="match status" value="1"/>
</dbReference>
<dbReference type="EMBL" id="JBBJCI010000018">
    <property type="protein sequence ID" value="KAK7254767.1"/>
    <property type="molecule type" value="Genomic_DNA"/>
</dbReference>
<dbReference type="InterPro" id="IPR036509">
    <property type="entry name" value="Met_Sox_Rdtase_MsrA_sf"/>
</dbReference>
<evidence type="ECO:0000313" key="7">
    <source>
        <dbReference type="Proteomes" id="UP001363151"/>
    </source>
</evidence>
<keyword evidence="7" id="KW-1185">Reference proteome</keyword>
<evidence type="ECO:0000259" key="5">
    <source>
        <dbReference type="Pfam" id="PF01625"/>
    </source>
</evidence>
<organism evidence="6 7">
    <name type="scientific">Aureococcus anophagefferens</name>
    <name type="common">Harmful bloom alga</name>
    <dbReference type="NCBI Taxonomy" id="44056"/>
    <lineage>
        <taxon>Eukaryota</taxon>
        <taxon>Sar</taxon>
        <taxon>Stramenopiles</taxon>
        <taxon>Ochrophyta</taxon>
        <taxon>Pelagophyceae</taxon>
        <taxon>Pelagomonadales</taxon>
        <taxon>Pelagomonadaceae</taxon>
        <taxon>Aureococcus</taxon>
    </lineage>
</organism>
<evidence type="ECO:0000256" key="3">
    <source>
        <dbReference type="ARBA" id="ARBA00023002"/>
    </source>
</evidence>
<evidence type="ECO:0000256" key="1">
    <source>
        <dbReference type="ARBA" id="ARBA00005591"/>
    </source>
</evidence>
<reference evidence="6 7" key="1">
    <citation type="submission" date="2024-03" db="EMBL/GenBank/DDBJ databases">
        <title>Aureococcus anophagefferens CCMP1851 and Kratosvirus quantuckense: Draft genome of a second virus-susceptible host strain in the model system.</title>
        <authorList>
            <person name="Chase E."/>
            <person name="Truchon A.R."/>
            <person name="Schepens W."/>
            <person name="Wilhelm S.W."/>
        </authorList>
    </citation>
    <scope>NUCLEOTIDE SEQUENCE [LARGE SCALE GENOMIC DNA]</scope>
    <source>
        <strain evidence="6 7">CCMP1851</strain>
    </source>
</reference>
<proteinExistence type="inferred from homology"/>
<accession>A0ABR1GFY9</accession>
<feature type="domain" description="Peptide methionine sulphoxide reductase MsrA" evidence="5">
    <location>
        <begin position="263"/>
        <end position="407"/>
    </location>
</feature>
<comment type="similarity">
    <text evidence="1">Belongs to the MsrA Met sulfoxide reductase family.</text>
</comment>
<protein>
    <recommendedName>
        <fullName evidence="2">peptide-methionine (S)-S-oxide reductase</fullName>
        <ecNumber evidence="2">1.8.4.11</ecNumber>
    </recommendedName>
    <alternativeName>
        <fullName evidence="4">Peptide-methionine (S)-S-oxide reductase</fullName>
    </alternativeName>
</protein>
<evidence type="ECO:0000313" key="6">
    <source>
        <dbReference type="EMBL" id="KAK7254767.1"/>
    </source>
</evidence>
<name>A0ABR1GFY9_AURAN</name>
<dbReference type="SUPFAM" id="SSF55068">
    <property type="entry name" value="Peptide methionine sulfoxide reductase"/>
    <property type="match status" value="1"/>
</dbReference>
<evidence type="ECO:0000256" key="2">
    <source>
        <dbReference type="ARBA" id="ARBA00012502"/>
    </source>
</evidence>
<dbReference type="PANTHER" id="PTHR43774:SF1">
    <property type="entry name" value="PEPTIDE METHIONINE SULFOXIDE REDUCTASE MSRA 2"/>
    <property type="match status" value="1"/>
</dbReference>